<proteinExistence type="predicted"/>
<dbReference type="CTD" id="20198644"/>
<dbReference type="EnsemblMetazoa" id="HelroT160209">
    <property type="protein sequence ID" value="HelroP160209"/>
    <property type="gene ID" value="HelroG160209"/>
</dbReference>
<reference evidence="1 3" key="2">
    <citation type="journal article" date="2013" name="Nature">
        <title>Insights into bilaterian evolution from three spiralian genomes.</title>
        <authorList>
            <person name="Simakov O."/>
            <person name="Marletaz F."/>
            <person name="Cho S.J."/>
            <person name="Edsinger-Gonzales E."/>
            <person name="Havlak P."/>
            <person name="Hellsten U."/>
            <person name="Kuo D.H."/>
            <person name="Larsson T."/>
            <person name="Lv J."/>
            <person name="Arendt D."/>
            <person name="Savage R."/>
            <person name="Osoegawa K."/>
            <person name="de Jong P."/>
            <person name="Grimwood J."/>
            <person name="Chapman J.A."/>
            <person name="Shapiro H."/>
            <person name="Aerts A."/>
            <person name="Otillar R.P."/>
            <person name="Terry A.Y."/>
            <person name="Boore J.L."/>
            <person name="Grigoriev I.V."/>
            <person name="Lindberg D.R."/>
            <person name="Seaver E.C."/>
            <person name="Weisblat D.A."/>
            <person name="Putnam N.H."/>
            <person name="Rokhsar D.S."/>
        </authorList>
    </citation>
    <scope>NUCLEOTIDE SEQUENCE</scope>
</reference>
<evidence type="ECO:0000313" key="3">
    <source>
        <dbReference type="Proteomes" id="UP000015101"/>
    </source>
</evidence>
<reference evidence="2" key="3">
    <citation type="submission" date="2015-06" db="UniProtKB">
        <authorList>
            <consortium name="EnsemblMetazoa"/>
        </authorList>
    </citation>
    <scope>IDENTIFICATION</scope>
</reference>
<dbReference type="AlphaFoldDB" id="T1EPZ4"/>
<dbReference type="Proteomes" id="UP000015101">
    <property type="component" value="Unassembled WGS sequence"/>
</dbReference>
<protein>
    <submittedName>
        <fullName evidence="1 2">Uncharacterized protein</fullName>
    </submittedName>
</protein>
<name>T1EPZ4_HELRO</name>
<dbReference type="EMBL" id="AMQM01000549">
    <property type="status" value="NOT_ANNOTATED_CDS"/>
    <property type="molecule type" value="Genomic_DNA"/>
</dbReference>
<evidence type="ECO:0000313" key="1">
    <source>
        <dbReference type="EMBL" id="ESO06078.1"/>
    </source>
</evidence>
<gene>
    <name evidence="2" type="primary">20198644</name>
    <name evidence="1" type="ORF">HELRODRAFT_160209</name>
</gene>
<organism evidence="2 3">
    <name type="scientific">Helobdella robusta</name>
    <name type="common">Californian leech</name>
    <dbReference type="NCBI Taxonomy" id="6412"/>
    <lineage>
        <taxon>Eukaryota</taxon>
        <taxon>Metazoa</taxon>
        <taxon>Spiralia</taxon>
        <taxon>Lophotrochozoa</taxon>
        <taxon>Annelida</taxon>
        <taxon>Clitellata</taxon>
        <taxon>Hirudinea</taxon>
        <taxon>Rhynchobdellida</taxon>
        <taxon>Glossiphoniidae</taxon>
        <taxon>Helobdella</taxon>
    </lineage>
</organism>
<reference evidence="3" key="1">
    <citation type="submission" date="2012-12" db="EMBL/GenBank/DDBJ databases">
        <authorList>
            <person name="Hellsten U."/>
            <person name="Grimwood J."/>
            <person name="Chapman J.A."/>
            <person name="Shapiro H."/>
            <person name="Aerts A."/>
            <person name="Otillar R.P."/>
            <person name="Terry A.Y."/>
            <person name="Boore J.L."/>
            <person name="Simakov O."/>
            <person name="Marletaz F."/>
            <person name="Cho S.-J."/>
            <person name="Edsinger-Gonzales E."/>
            <person name="Havlak P."/>
            <person name="Kuo D.-H."/>
            <person name="Larsson T."/>
            <person name="Lv J."/>
            <person name="Arendt D."/>
            <person name="Savage R."/>
            <person name="Osoegawa K."/>
            <person name="de Jong P."/>
            <person name="Lindberg D.R."/>
            <person name="Seaver E.C."/>
            <person name="Weisblat D.A."/>
            <person name="Putnam N.H."/>
            <person name="Grigoriev I.V."/>
            <person name="Rokhsar D.S."/>
        </authorList>
    </citation>
    <scope>NUCLEOTIDE SEQUENCE</scope>
</reference>
<dbReference type="KEGG" id="hro:HELRODRAFT_160209"/>
<dbReference type="GeneID" id="20198644"/>
<evidence type="ECO:0000313" key="2">
    <source>
        <dbReference type="EnsemblMetazoa" id="HelroP160209"/>
    </source>
</evidence>
<keyword evidence="3" id="KW-1185">Reference proteome</keyword>
<dbReference type="EMBL" id="KB096324">
    <property type="protein sequence ID" value="ESO06078.1"/>
    <property type="molecule type" value="Genomic_DNA"/>
</dbReference>
<accession>T1EPZ4</accession>
<dbReference type="InParanoid" id="T1EPZ4"/>
<sequence length="142" mass="15438">MLVNLKNQTSKKAEKGMGHVFFLTSFKSSPDSACRSMKRSGTAHISHFIGHFWKQFFRNSASSNFICSEQTAHVTLEHSLPSTSMHQAWFAVSVIFLAVTPQIKFNPVVGGEVAGRFQDAERLCVPTTGAASVLVHLGAVAA</sequence>
<dbReference type="HOGENOM" id="CLU_1817875_0_0_1"/>
<dbReference type="RefSeq" id="XP_009015446.1">
    <property type="nucleotide sequence ID" value="XM_009017198.1"/>
</dbReference>